<dbReference type="EMBL" id="JACYFG010000038">
    <property type="protein sequence ID" value="MBD5781064.1"/>
    <property type="molecule type" value="Genomic_DNA"/>
</dbReference>
<dbReference type="PANTHER" id="PTHR30349">
    <property type="entry name" value="PHAGE INTEGRASE-RELATED"/>
    <property type="match status" value="1"/>
</dbReference>
<dbReference type="PROSITE" id="PS51898">
    <property type="entry name" value="TYR_RECOMBINASE"/>
    <property type="match status" value="1"/>
</dbReference>
<dbReference type="Gene3D" id="1.10.443.10">
    <property type="entry name" value="Intergrase catalytic core"/>
    <property type="match status" value="1"/>
</dbReference>
<dbReference type="InterPro" id="IPR011010">
    <property type="entry name" value="DNA_brk_join_enz"/>
</dbReference>
<dbReference type="Proteomes" id="UP000622317">
    <property type="component" value="Unassembled WGS sequence"/>
</dbReference>
<feature type="domain" description="Core-binding (CB)" evidence="7">
    <location>
        <begin position="93"/>
        <end position="173"/>
    </location>
</feature>
<gene>
    <name evidence="8" type="ORF">IEN85_16310</name>
</gene>
<comment type="caution">
    <text evidence="8">The sequence shown here is derived from an EMBL/GenBank/DDBJ whole genome shotgun (WGS) entry which is preliminary data.</text>
</comment>
<evidence type="ECO:0000259" key="6">
    <source>
        <dbReference type="PROSITE" id="PS51898"/>
    </source>
</evidence>
<evidence type="ECO:0000256" key="4">
    <source>
        <dbReference type="ARBA" id="ARBA00023172"/>
    </source>
</evidence>
<evidence type="ECO:0000259" key="7">
    <source>
        <dbReference type="PROSITE" id="PS51900"/>
    </source>
</evidence>
<dbReference type="GO" id="GO:0006310">
    <property type="term" value="P:DNA recombination"/>
    <property type="evidence" value="ECO:0007669"/>
    <property type="project" value="UniProtKB-KW"/>
</dbReference>
<dbReference type="GO" id="GO:0003677">
    <property type="term" value="F:DNA binding"/>
    <property type="evidence" value="ECO:0007669"/>
    <property type="project" value="UniProtKB-UniRule"/>
</dbReference>
<keyword evidence="3 5" id="KW-0238">DNA-binding</keyword>
<keyword evidence="2" id="KW-0229">DNA integration</keyword>
<dbReference type="InterPro" id="IPR004107">
    <property type="entry name" value="Integrase_SAM-like_N"/>
</dbReference>
<evidence type="ECO:0000313" key="9">
    <source>
        <dbReference type="Proteomes" id="UP000622317"/>
    </source>
</evidence>
<organism evidence="8 9">
    <name type="scientific">Pelagicoccus enzymogenes</name>
    <dbReference type="NCBI Taxonomy" id="2773457"/>
    <lineage>
        <taxon>Bacteria</taxon>
        <taxon>Pseudomonadati</taxon>
        <taxon>Verrucomicrobiota</taxon>
        <taxon>Opitutia</taxon>
        <taxon>Puniceicoccales</taxon>
        <taxon>Pelagicoccaceae</taxon>
        <taxon>Pelagicoccus</taxon>
    </lineage>
</organism>
<protein>
    <submittedName>
        <fullName evidence="8">Integron integrase</fullName>
    </submittedName>
</protein>
<dbReference type="InterPro" id="IPR044068">
    <property type="entry name" value="CB"/>
</dbReference>
<dbReference type="PROSITE" id="PS51900">
    <property type="entry name" value="CB"/>
    <property type="match status" value="1"/>
</dbReference>
<evidence type="ECO:0000256" key="5">
    <source>
        <dbReference type="PROSITE-ProRule" id="PRU01248"/>
    </source>
</evidence>
<name>A0A927IIQ0_9BACT</name>
<dbReference type="RefSeq" id="WP_191618166.1">
    <property type="nucleotide sequence ID" value="NZ_JACYFG010000038.1"/>
</dbReference>
<evidence type="ECO:0000313" key="8">
    <source>
        <dbReference type="EMBL" id="MBD5781064.1"/>
    </source>
</evidence>
<dbReference type="InterPro" id="IPR050090">
    <property type="entry name" value="Tyrosine_recombinase_XerCD"/>
</dbReference>
<proteinExistence type="inferred from homology"/>
<dbReference type="InterPro" id="IPR011946">
    <property type="entry name" value="Integrase_integron-type"/>
</dbReference>
<keyword evidence="9" id="KW-1185">Reference proteome</keyword>
<reference evidence="8" key="1">
    <citation type="submission" date="2020-09" db="EMBL/GenBank/DDBJ databases">
        <title>Pelagicoccus enzymogenes sp. nov. with an EPS production, isolated from marine sediment.</title>
        <authorList>
            <person name="Feng X."/>
        </authorList>
    </citation>
    <scope>NUCLEOTIDE SEQUENCE</scope>
    <source>
        <strain evidence="8">NFK12</strain>
    </source>
</reference>
<evidence type="ECO:0000256" key="3">
    <source>
        <dbReference type="ARBA" id="ARBA00023125"/>
    </source>
</evidence>
<dbReference type="GO" id="GO:0015074">
    <property type="term" value="P:DNA integration"/>
    <property type="evidence" value="ECO:0007669"/>
    <property type="project" value="UniProtKB-KW"/>
</dbReference>
<dbReference type="NCBIfam" id="TIGR02249">
    <property type="entry name" value="integrase_gron"/>
    <property type="match status" value="1"/>
</dbReference>
<comment type="similarity">
    <text evidence="1">Belongs to the 'phage' integrase family.</text>
</comment>
<accession>A0A927IIQ0</accession>
<dbReference type="PANTHER" id="PTHR30349:SF64">
    <property type="entry name" value="PROPHAGE INTEGRASE INTD-RELATED"/>
    <property type="match status" value="1"/>
</dbReference>
<feature type="domain" description="Tyr recombinase" evidence="6">
    <location>
        <begin position="191"/>
        <end position="405"/>
    </location>
</feature>
<evidence type="ECO:0000256" key="2">
    <source>
        <dbReference type="ARBA" id="ARBA00022908"/>
    </source>
</evidence>
<evidence type="ECO:0000256" key="1">
    <source>
        <dbReference type="ARBA" id="ARBA00008857"/>
    </source>
</evidence>
<dbReference type="Pfam" id="PF00589">
    <property type="entry name" value="Phage_integrase"/>
    <property type="match status" value="1"/>
</dbReference>
<dbReference type="InterPro" id="IPR010998">
    <property type="entry name" value="Integrase_recombinase_N"/>
</dbReference>
<dbReference type="InterPro" id="IPR002104">
    <property type="entry name" value="Integrase_catalytic"/>
</dbReference>
<sequence length="409" mass="46982">MIKIPNNVLEPFQNALASEHIPERQKPYYEMWLRFYLDFCDKNECPEGNVSSVDLFVISLESRGKEAFQQRQAARAARIYLELLERIELSPWDRTLRALEDRIATLHYSTKTLSTYRHWTRSFRDYLEEKDPDSVTSSDAASYFTHLAVDRKVAASTQNQAFNALLFLFAKVWQRDFKGFEGVVRAKKSNYVPTVLSRAEVDRVISKANHPFALMVQMMYGCGLRLSESVNIRVNNLCFETGLLTIRNGKGKKDRVVPLPASLADELKRQIRRVKGLLEKDLEAGFDGAFMPQAMSRKYQSAAKQLGWQWLFPAKQLTHVPSSGETRRYHAHETKVGSAIRQATYEAGIHKRVTAHTFRHTYATHLLQANYDIRTIQKLLGHSDVKTTMMYTHIVDTGTVKEPKSPLDF</sequence>
<dbReference type="Pfam" id="PF13495">
    <property type="entry name" value="Phage_int_SAM_4"/>
    <property type="match status" value="1"/>
</dbReference>
<dbReference type="AlphaFoldDB" id="A0A927IIQ0"/>
<dbReference type="SUPFAM" id="SSF56349">
    <property type="entry name" value="DNA breaking-rejoining enzymes"/>
    <property type="match status" value="1"/>
</dbReference>
<keyword evidence="4" id="KW-0233">DNA recombination</keyword>
<dbReference type="InterPro" id="IPR013762">
    <property type="entry name" value="Integrase-like_cat_sf"/>
</dbReference>
<dbReference type="Gene3D" id="1.10.150.130">
    <property type="match status" value="1"/>
</dbReference>